<comment type="caution">
    <text evidence="3">The sequence shown here is derived from an EMBL/GenBank/DDBJ whole genome shotgun (WGS) entry which is preliminary data.</text>
</comment>
<keyword evidence="3" id="KW-0378">Hydrolase</keyword>
<dbReference type="InterPro" id="IPR004919">
    <property type="entry name" value="GmrSD_N"/>
</dbReference>
<name>A0AAW9SWV7_CORAY</name>
<dbReference type="EMBL" id="JASOOY020000032">
    <property type="protein sequence ID" value="MEO3717813.1"/>
    <property type="molecule type" value="Genomic_DNA"/>
</dbReference>
<dbReference type="Pfam" id="PF03235">
    <property type="entry name" value="GmrSD_N"/>
    <property type="match status" value="1"/>
</dbReference>
<evidence type="ECO:0000259" key="2">
    <source>
        <dbReference type="Pfam" id="PF07510"/>
    </source>
</evidence>
<feature type="domain" description="GmrSD restriction endonucleases N-terminal" evidence="1">
    <location>
        <begin position="28"/>
        <end position="246"/>
    </location>
</feature>
<dbReference type="AlphaFoldDB" id="A0AAW9SWV7"/>
<feature type="domain" description="GmrSD restriction endonucleases C-terminal" evidence="2">
    <location>
        <begin position="484"/>
        <end position="603"/>
    </location>
</feature>
<protein>
    <submittedName>
        <fullName evidence="3">DUF262 domain-containing HNH endonuclease family protein</fullName>
    </submittedName>
</protein>
<dbReference type="Proteomes" id="UP001223646">
    <property type="component" value="Unassembled WGS sequence"/>
</dbReference>
<dbReference type="RefSeq" id="WP_284826632.1">
    <property type="nucleotide sequence ID" value="NZ_JASOOY020000032.1"/>
</dbReference>
<reference evidence="3" key="2">
    <citation type="submission" date="2024-05" db="EMBL/GenBank/DDBJ databases">
        <authorList>
            <person name="Wolfe A."/>
        </authorList>
    </citation>
    <scope>NUCLEOTIDE SEQUENCE</scope>
    <source>
        <strain evidence="3">UMB1064</strain>
    </source>
</reference>
<evidence type="ECO:0000313" key="4">
    <source>
        <dbReference type="Proteomes" id="UP001223646"/>
    </source>
</evidence>
<organism evidence="3 4">
    <name type="scientific">Corynebacterium amycolatum</name>
    <dbReference type="NCBI Taxonomy" id="43765"/>
    <lineage>
        <taxon>Bacteria</taxon>
        <taxon>Bacillati</taxon>
        <taxon>Actinomycetota</taxon>
        <taxon>Actinomycetes</taxon>
        <taxon>Mycobacteriales</taxon>
        <taxon>Corynebacteriaceae</taxon>
        <taxon>Corynebacterium</taxon>
    </lineage>
</organism>
<evidence type="ECO:0000259" key="1">
    <source>
        <dbReference type="Pfam" id="PF03235"/>
    </source>
</evidence>
<dbReference type="GO" id="GO:0004519">
    <property type="term" value="F:endonuclease activity"/>
    <property type="evidence" value="ECO:0007669"/>
    <property type="project" value="UniProtKB-KW"/>
</dbReference>
<reference evidence="3" key="1">
    <citation type="submission" date="2023-05" db="EMBL/GenBank/DDBJ databases">
        <authorList>
            <person name="Du J."/>
        </authorList>
    </citation>
    <scope>NUCLEOTIDE SEQUENCE</scope>
    <source>
        <strain evidence="3">UMB1064</strain>
    </source>
</reference>
<dbReference type="Pfam" id="PF07510">
    <property type="entry name" value="GmrSD_C"/>
    <property type="match status" value="1"/>
</dbReference>
<accession>A0AAW9SWV7</accession>
<sequence>MNSSQDADLIPIESESRTIQKCFKECLYDIPDFQRPYSWEDDQLNDFWNDVVQAAGDFFFGSTVTWVSQKRELFNDTYSVIDGQQRLTTCAIALSVVRDAFEKISEDLPADNETAQKASAQAKTTQKYLIAEDDDGKEYRVINRVEKMFFEQIQKPNSIPSKIQWDSSSRRIGRAREFFETKTNHKISACTPETAIERLKVIRANILKAKVIQVEMASEADSFLVFETLNTRGEDLRLADLTKNLLVRGAASDQADRKTIADRWSRLSEKVMGEQDNRKQLDRFLWQSWNSRREAVKEPELFKAITAFLGSSAEAHLSYLEELEYDAEIHRRLQDEHIQVEKSSKNAGGKKGAFEIPEFVDSVRALAIFNISVANSAIFAAVRKYETSNVMQKAQLLSVMNAIEVFHFRFSALNNSGSTGGTRGRYNRFAVQLENANSKAAVSETIAEFKDKLKASLPLLTTSIEQFEELFYAPKVKLRNAQKPKSRKMFICYVLQKFSQFSKHTPAGTSPDTWSIEHIKPQSNAKTDFMPGKAYKDPVFSIGNLILLTEGLNSELSSQSFDIKKSALKKGAPMFDSELDSWSDSPGAIPTDAEIQRRAKALARTAINDVWII</sequence>
<evidence type="ECO:0000313" key="3">
    <source>
        <dbReference type="EMBL" id="MEO3717813.1"/>
    </source>
</evidence>
<dbReference type="PANTHER" id="PTHR35149:SF2">
    <property type="entry name" value="DUF262 DOMAIN-CONTAINING PROTEIN"/>
    <property type="match status" value="1"/>
</dbReference>
<proteinExistence type="predicted"/>
<keyword evidence="3" id="KW-0540">Nuclease</keyword>
<dbReference type="InterPro" id="IPR011089">
    <property type="entry name" value="GmrSD_C"/>
</dbReference>
<dbReference type="PANTHER" id="PTHR35149">
    <property type="entry name" value="SLL5132 PROTEIN"/>
    <property type="match status" value="1"/>
</dbReference>
<gene>
    <name evidence="3" type="ORF">QP460_009470</name>
</gene>
<keyword evidence="3" id="KW-0255">Endonuclease</keyword>